<evidence type="ECO:0000256" key="13">
    <source>
        <dbReference type="SAM" id="MobiDB-lite"/>
    </source>
</evidence>
<protein>
    <submittedName>
        <fullName evidence="16">Acyl-CoA desaturase</fullName>
    </submittedName>
</protein>
<gene>
    <name evidence="16" type="ORF">FLL46_16605</name>
</gene>
<keyword evidence="9" id="KW-0443">Lipid metabolism</keyword>
<reference evidence="16 17" key="1">
    <citation type="submission" date="2019-07" db="EMBL/GenBank/DDBJ databases">
        <title>Draft genome for Aliikangiella sp. M105.</title>
        <authorList>
            <person name="Wang G."/>
        </authorList>
    </citation>
    <scope>NUCLEOTIDE SEQUENCE [LARGE SCALE GENOMIC DNA]</scope>
    <source>
        <strain evidence="16 17">M105</strain>
    </source>
</reference>
<keyword evidence="7" id="KW-0560">Oxidoreductase</keyword>
<evidence type="ECO:0000256" key="1">
    <source>
        <dbReference type="ARBA" id="ARBA00004141"/>
    </source>
</evidence>
<comment type="caution">
    <text evidence="16">The sequence shown here is derived from an EMBL/GenBank/DDBJ whole genome shotgun (WGS) entry which is preliminary data.</text>
</comment>
<dbReference type="EMBL" id="VIKS01000010">
    <property type="protein sequence ID" value="TQV86528.1"/>
    <property type="molecule type" value="Genomic_DNA"/>
</dbReference>
<proteinExistence type="inferred from homology"/>
<keyword evidence="17" id="KW-1185">Reference proteome</keyword>
<keyword evidence="4 14" id="KW-0812">Transmembrane</keyword>
<feature type="transmembrane region" description="Helical" evidence="14">
    <location>
        <begin position="30"/>
        <end position="54"/>
    </location>
</feature>
<evidence type="ECO:0000256" key="12">
    <source>
        <dbReference type="SAM" id="Coils"/>
    </source>
</evidence>
<evidence type="ECO:0000256" key="7">
    <source>
        <dbReference type="ARBA" id="ARBA00023002"/>
    </source>
</evidence>
<feature type="domain" description="Fatty acid desaturase" evidence="15">
    <location>
        <begin position="65"/>
        <end position="279"/>
    </location>
</feature>
<evidence type="ECO:0000256" key="11">
    <source>
        <dbReference type="ARBA" id="ARBA00023160"/>
    </source>
</evidence>
<feature type="transmembrane region" description="Helical" evidence="14">
    <location>
        <begin position="61"/>
        <end position="81"/>
    </location>
</feature>
<dbReference type="GO" id="GO:0006633">
    <property type="term" value="P:fatty acid biosynthetic process"/>
    <property type="evidence" value="ECO:0007669"/>
    <property type="project" value="UniProtKB-KW"/>
</dbReference>
<evidence type="ECO:0000256" key="14">
    <source>
        <dbReference type="SAM" id="Phobius"/>
    </source>
</evidence>
<evidence type="ECO:0000313" key="16">
    <source>
        <dbReference type="EMBL" id="TQV86528.1"/>
    </source>
</evidence>
<evidence type="ECO:0000256" key="9">
    <source>
        <dbReference type="ARBA" id="ARBA00023098"/>
    </source>
</evidence>
<keyword evidence="5" id="KW-0276">Fatty acid metabolism</keyword>
<organism evidence="16 17">
    <name type="scientific">Aliikangiella coralliicola</name>
    <dbReference type="NCBI Taxonomy" id="2592383"/>
    <lineage>
        <taxon>Bacteria</taxon>
        <taxon>Pseudomonadati</taxon>
        <taxon>Pseudomonadota</taxon>
        <taxon>Gammaproteobacteria</taxon>
        <taxon>Oceanospirillales</taxon>
        <taxon>Pleioneaceae</taxon>
        <taxon>Aliikangiella</taxon>
    </lineage>
</organism>
<evidence type="ECO:0000256" key="6">
    <source>
        <dbReference type="ARBA" id="ARBA00022989"/>
    </source>
</evidence>
<dbReference type="InterPro" id="IPR005804">
    <property type="entry name" value="FA_desaturase_dom"/>
</dbReference>
<evidence type="ECO:0000256" key="2">
    <source>
        <dbReference type="ARBA" id="ARBA00008749"/>
    </source>
</evidence>
<dbReference type="GO" id="GO:0016020">
    <property type="term" value="C:membrane"/>
    <property type="evidence" value="ECO:0007669"/>
    <property type="project" value="UniProtKB-SubCell"/>
</dbReference>
<keyword evidence="11" id="KW-0275">Fatty acid biosynthesis</keyword>
<dbReference type="PRINTS" id="PR00075">
    <property type="entry name" value="FACDDSATRASE"/>
</dbReference>
<dbReference type="RefSeq" id="WP_142932452.1">
    <property type="nucleotide sequence ID" value="NZ_ML660166.1"/>
</dbReference>
<dbReference type="PANTHER" id="PTHR11351">
    <property type="entry name" value="ACYL-COA DESATURASE"/>
    <property type="match status" value="1"/>
</dbReference>
<dbReference type="InterPro" id="IPR015876">
    <property type="entry name" value="Acyl-CoA_DS"/>
</dbReference>
<dbReference type="AlphaFoldDB" id="A0A545UAP6"/>
<feature type="coiled-coil region" evidence="12">
    <location>
        <begin position="323"/>
        <end position="350"/>
    </location>
</feature>
<keyword evidence="3" id="KW-0444">Lipid biosynthesis</keyword>
<keyword evidence="10 14" id="KW-0472">Membrane</keyword>
<dbReference type="PANTHER" id="PTHR11351:SF31">
    <property type="entry name" value="DESATURASE 1, ISOFORM A-RELATED"/>
    <property type="match status" value="1"/>
</dbReference>
<name>A0A545UAP6_9GAMM</name>
<evidence type="ECO:0000313" key="17">
    <source>
        <dbReference type="Proteomes" id="UP000315439"/>
    </source>
</evidence>
<keyword evidence="12" id="KW-0175">Coiled coil</keyword>
<dbReference type="GO" id="GO:0016717">
    <property type="term" value="F:oxidoreductase activity, acting on paired donors, with oxidation of a pair of donors resulting in the reduction of molecular oxygen to two molecules of water"/>
    <property type="evidence" value="ECO:0007669"/>
    <property type="project" value="InterPro"/>
</dbReference>
<evidence type="ECO:0000256" key="10">
    <source>
        <dbReference type="ARBA" id="ARBA00023136"/>
    </source>
</evidence>
<evidence type="ECO:0000256" key="4">
    <source>
        <dbReference type="ARBA" id="ARBA00022692"/>
    </source>
</evidence>
<dbReference type="CDD" id="cd03505">
    <property type="entry name" value="Delta9-FADS-like"/>
    <property type="match status" value="1"/>
</dbReference>
<dbReference type="Pfam" id="PF00487">
    <property type="entry name" value="FA_desaturase"/>
    <property type="match status" value="1"/>
</dbReference>
<sequence>MQSHNSPEKSQNLATNSQTPNGTSHKPKLIWLNILVFSITFAIALVGLPVYAYFYDFDVQTIIAFIVATGFCGMSITAGYHRLWSHRAYETNIFIRFIYAIGGAFAIQNSALHWSSDHRVHHRHVDDNDIDPYSAKRGFWYSHIGWMLREYQQHRYSDYKNVRDLQRDPIVMWQHRNYLMLVVLTNFGFPLLFGLINGNIVGSLLLIGVTRLVVSHHVTFFINSLAHMWGSQPYSDQNTAKDNPLVALLTYGEGYHNFHHAFQYDYRNAIKWWQFDPTKWFIKSLSWLGLAKNLKKISEEKINQAIAKQQLNKTCCKLMNLSLPDREEVLAKVQQEYDELLERMTAFYKAQRAWLEVTKDQLVENVEKSNISQQYNELKISWFEQRKNWHSLIHQYA</sequence>
<feature type="transmembrane region" description="Helical" evidence="14">
    <location>
        <begin position="93"/>
        <end position="114"/>
    </location>
</feature>
<dbReference type="Proteomes" id="UP000315439">
    <property type="component" value="Unassembled WGS sequence"/>
</dbReference>
<dbReference type="OrthoDB" id="19906at2"/>
<comment type="subcellular location">
    <subcellularLocation>
        <location evidence="1">Membrane</location>
        <topology evidence="1">Multi-pass membrane protein</topology>
    </subcellularLocation>
</comment>
<accession>A0A545UAP6</accession>
<evidence type="ECO:0000259" key="15">
    <source>
        <dbReference type="Pfam" id="PF00487"/>
    </source>
</evidence>
<keyword evidence="8" id="KW-0408">Iron</keyword>
<feature type="region of interest" description="Disordered" evidence="13">
    <location>
        <begin position="1"/>
        <end position="23"/>
    </location>
</feature>
<keyword evidence="6 14" id="KW-1133">Transmembrane helix</keyword>
<evidence type="ECO:0000256" key="8">
    <source>
        <dbReference type="ARBA" id="ARBA00023004"/>
    </source>
</evidence>
<evidence type="ECO:0000256" key="3">
    <source>
        <dbReference type="ARBA" id="ARBA00022516"/>
    </source>
</evidence>
<comment type="similarity">
    <text evidence="2">Belongs to the fatty acid desaturase type 2 family.</text>
</comment>
<evidence type="ECO:0000256" key="5">
    <source>
        <dbReference type="ARBA" id="ARBA00022832"/>
    </source>
</evidence>